<protein>
    <submittedName>
        <fullName evidence="2">Glucose sorbosone dehydrogenase</fullName>
    </submittedName>
</protein>
<dbReference type="InterPro" id="IPR011041">
    <property type="entry name" value="Quinoprot_gluc/sorb_DH_b-prop"/>
</dbReference>
<dbReference type="Pfam" id="PF07995">
    <property type="entry name" value="GSDH"/>
    <property type="match status" value="1"/>
</dbReference>
<dbReference type="PANTHER" id="PTHR19328:SF75">
    <property type="entry name" value="ALDOSE SUGAR DEHYDROGENASE YLII"/>
    <property type="match status" value="1"/>
</dbReference>
<dbReference type="AlphaFoldDB" id="A0A9W6GNS2"/>
<evidence type="ECO:0000259" key="1">
    <source>
        <dbReference type="Pfam" id="PF07995"/>
    </source>
</evidence>
<proteinExistence type="predicted"/>
<gene>
    <name evidence="2" type="ORF">PM10SUCC1_26750</name>
</gene>
<reference evidence="2" key="1">
    <citation type="submission" date="2022-12" db="EMBL/GenBank/DDBJ databases">
        <title>Reference genome sequencing for broad-spectrum identification of bacterial and archaeal isolates by mass spectrometry.</title>
        <authorList>
            <person name="Sekiguchi Y."/>
            <person name="Tourlousse D.M."/>
        </authorList>
    </citation>
    <scope>NUCLEOTIDE SEQUENCE</scope>
    <source>
        <strain evidence="2">10succ1</strain>
    </source>
</reference>
<name>A0A9W6GNS2_9FUSO</name>
<dbReference type="Gene3D" id="2.120.10.30">
    <property type="entry name" value="TolB, C-terminal domain"/>
    <property type="match status" value="1"/>
</dbReference>
<keyword evidence="3" id="KW-1185">Reference proteome</keyword>
<dbReference type="RefSeq" id="WP_281836637.1">
    <property type="nucleotide sequence ID" value="NZ_BSDY01000014.1"/>
</dbReference>
<sequence>MNKTILILTLLISLSVNNFSSSYSPKIEVVARGQGIIWAFDFLPGGNILFTEREGRLKHLDLETKKITEIAGIPEVEAVGQGGLLDIHIDNNLQVFLTYSARDKEAGLTTAVYSARWEDMKLVAGRTIFTAITEKNNEGRHFGSRIEESSRGNLFITVGDRGEREYAQELDTHQGKVLRITKEGEAVKDNPFVGRKGALPEIYSYGHRNPQGIFYDRSKGELWINEHGPRGGDEINLVEPGKNYGWPVITYGREYHGPSIGEGTEKEGMEQPLYHFTPSIAPSGLFIYSGKMFKGWKGSFFSGALKLTHLNRLYEEDGSWKEERIDTFGRERVRAIKEAPDGSIFVGTDSGRIIRLYL</sequence>
<comment type="caution">
    <text evidence="2">The sequence shown here is derived from an EMBL/GenBank/DDBJ whole genome shotgun (WGS) entry which is preliminary data.</text>
</comment>
<organism evidence="2 3">
    <name type="scientific">Propionigenium maris DSM 9537</name>
    <dbReference type="NCBI Taxonomy" id="1123000"/>
    <lineage>
        <taxon>Bacteria</taxon>
        <taxon>Fusobacteriati</taxon>
        <taxon>Fusobacteriota</taxon>
        <taxon>Fusobacteriia</taxon>
        <taxon>Fusobacteriales</taxon>
        <taxon>Fusobacteriaceae</taxon>
        <taxon>Propionigenium</taxon>
    </lineage>
</organism>
<dbReference type="SUPFAM" id="SSF50952">
    <property type="entry name" value="Soluble quinoprotein glucose dehydrogenase"/>
    <property type="match status" value="1"/>
</dbReference>
<feature type="domain" description="Glucose/Sorbosone dehydrogenase" evidence="1">
    <location>
        <begin position="38"/>
        <end position="355"/>
    </location>
</feature>
<dbReference type="Proteomes" id="UP001144471">
    <property type="component" value="Unassembled WGS sequence"/>
</dbReference>
<dbReference type="PANTHER" id="PTHR19328">
    <property type="entry name" value="HEDGEHOG-INTERACTING PROTEIN"/>
    <property type="match status" value="1"/>
</dbReference>
<accession>A0A9W6GNS2</accession>
<dbReference type="EMBL" id="BSDY01000014">
    <property type="protein sequence ID" value="GLI57161.1"/>
    <property type="molecule type" value="Genomic_DNA"/>
</dbReference>
<dbReference type="InterPro" id="IPR012938">
    <property type="entry name" value="Glc/Sorbosone_DH"/>
</dbReference>
<evidence type="ECO:0000313" key="2">
    <source>
        <dbReference type="EMBL" id="GLI57161.1"/>
    </source>
</evidence>
<evidence type="ECO:0000313" key="3">
    <source>
        <dbReference type="Proteomes" id="UP001144471"/>
    </source>
</evidence>
<dbReference type="InterPro" id="IPR011042">
    <property type="entry name" value="6-blade_b-propeller_TolB-like"/>
</dbReference>